<gene>
    <name evidence="1" type="ORF">BV22DRAFT_54384</name>
</gene>
<evidence type="ECO:0000313" key="2">
    <source>
        <dbReference type="Proteomes" id="UP000790709"/>
    </source>
</evidence>
<reference evidence="1" key="1">
    <citation type="journal article" date="2021" name="New Phytol.">
        <title>Evolutionary innovations through gain and loss of genes in the ectomycorrhizal Boletales.</title>
        <authorList>
            <person name="Wu G."/>
            <person name="Miyauchi S."/>
            <person name="Morin E."/>
            <person name="Kuo A."/>
            <person name="Drula E."/>
            <person name="Varga T."/>
            <person name="Kohler A."/>
            <person name="Feng B."/>
            <person name="Cao Y."/>
            <person name="Lipzen A."/>
            <person name="Daum C."/>
            <person name="Hundley H."/>
            <person name="Pangilinan J."/>
            <person name="Johnson J."/>
            <person name="Barry K."/>
            <person name="LaButti K."/>
            <person name="Ng V."/>
            <person name="Ahrendt S."/>
            <person name="Min B."/>
            <person name="Choi I.G."/>
            <person name="Park H."/>
            <person name="Plett J.M."/>
            <person name="Magnuson J."/>
            <person name="Spatafora J.W."/>
            <person name="Nagy L.G."/>
            <person name="Henrissat B."/>
            <person name="Grigoriev I.V."/>
            <person name="Yang Z.L."/>
            <person name="Xu J."/>
            <person name="Martin F.M."/>
        </authorList>
    </citation>
    <scope>NUCLEOTIDE SEQUENCE</scope>
    <source>
        <strain evidence="1">KUC20120723A-06</strain>
    </source>
</reference>
<comment type="caution">
    <text evidence="1">The sequence shown here is derived from an EMBL/GenBank/DDBJ whole genome shotgun (WGS) entry which is preliminary data.</text>
</comment>
<protein>
    <submittedName>
        <fullName evidence="1">Uncharacterized protein</fullName>
    </submittedName>
</protein>
<sequence length="161" mass="16880">MGCVSVAGNVPAGSGAGSGVTDDSSETGITAKAMGDNAACEAPSKIEEESSSGITGRDASDTAVVPLEVDSEQSEFRLLFCPLLLLMDCVDASSDTRLPSVLCSSLEKDFRRFKEPDILWVLPVLSTRVGALGDGVRDGLGGEPADDRRRDLNLRGVNNLY</sequence>
<accession>A0ACB8C0H9</accession>
<keyword evidence="2" id="KW-1185">Reference proteome</keyword>
<proteinExistence type="predicted"/>
<name>A0ACB8C0H9_9AGAM</name>
<organism evidence="1 2">
    <name type="scientific">Leucogyrophana mollusca</name>
    <dbReference type="NCBI Taxonomy" id="85980"/>
    <lineage>
        <taxon>Eukaryota</taxon>
        <taxon>Fungi</taxon>
        <taxon>Dikarya</taxon>
        <taxon>Basidiomycota</taxon>
        <taxon>Agaricomycotina</taxon>
        <taxon>Agaricomycetes</taxon>
        <taxon>Agaricomycetidae</taxon>
        <taxon>Boletales</taxon>
        <taxon>Boletales incertae sedis</taxon>
        <taxon>Leucogyrophana</taxon>
    </lineage>
</organism>
<dbReference type="EMBL" id="MU266331">
    <property type="protein sequence ID" value="KAH7930518.1"/>
    <property type="molecule type" value="Genomic_DNA"/>
</dbReference>
<evidence type="ECO:0000313" key="1">
    <source>
        <dbReference type="EMBL" id="KAH7930518.1"/>
    </source>
</evidence>
<dbReference type="Proteomes" id="UP000790709">
    <property type="component" value="Unassembled WGS sequence"/>
</dbReference>